<feature type="coiled-coil region" evidence="1">
    <location>
        <begin position="221"/>
        <end position="248"/>
    </location>
</feature>
<name>D5E5D7_MYCCM</name>
<dbReference type="Proteomes" id="UP000001845">
    <property type="component" value="Chromosome"/>
</dbReference>
<reference evidence="2 3" key="3">
    <citation type="journal article" date="2011" name="J. Bacteriol.">
        <title>Genome sequences of Mycoplasma alligatoris A21JP2T and Mycoplasma crocodyli MP145T.</title>
        <authorList>
            <person name="Brown D.R."/>
            <person name="Farmerie W.G."/>
            <person name="May M."/>
            <person name="Benders G.A."/>
            <person name="Durkin A.S."/>
            <person name="Hlavinka K."/>
            <person name="Hostetler J."/>
            <person name="Jackson J."/>
            <person name="Johnson J."/>
            <person name="Miller R.H."/>
            <person name="Paralanov V."/>
            <person name="Radune D."/>
            <person name="Szczypinski B."/>
            <person name="Glass J.I."/>
        </authorList>
    </citation>
    <scope>NUCLEOTIDE SEQUENCE [LARGE SCALE GENOMIC DNA]</scope>
    <source>
        <strain evidence="3">ATCC 51981 / MP145</strain>
    </source>
</reference>
<keyword evidence="3" id="KW-1185">Reference proteome</keyword>
<evidence type="ECO:0000313" key="3">
    <source>
        <dbReference type="Proteomes" id="UP000001845"/>
    </source>
</evidence>
<dbReference type="EMBL" id="CP001991">
    <property type="protein sequence ID" value="ADE19661.1"/>
    <property type="molecule type" value="Genomic_DNA"/>
</dbReference>
<reference key="2">
    <citation type="submission" date="2010-03" db="EMBL/GenBank/DDBJ databases">
        <authorList>
            <person name="Ma Z."/>
            <person name="Wang X."/>
            <person name="Liu H."/>
        </authorList>
    </citation>
    <scope>NUCLEOTIDE SEQUENCE</scope>
    <source>
        <strain>MP145</strain>
    </source>
</reference>
<sequence length="2095" mass="240168">MDKDFEKFVESNFDNLTSYFNKIKEKWIPFYSAAQTFLTAHKAEMDEAEKWIKALTTIETIFANDPNASANDLLVKRRDSLKKQVDDARTKWEARKNDAGYVYFGEWKQVGDFNKNIDTLISLAQKYSKQKTNFLAYSKEKRTSEYQSKFIQFKLQYIIDMINPQDSKMVELYNKYLKTFIDHLPTLQTNINTDENTRLKWAEAKQKLINYQIENEDKLEDAAVKEEITKQEADIEKLYNEFSKLSNEILYNTASLGDKNLSKGKGPLVELINQMLARNSQILSENKNIKEVDEVKYSLNDKNGKIKKLIKALEEKEASSGFTTSLEELDTLVTQYNEKSEEYKNLQEDIIVNKAKIIEYNDAILQLEKLPDTSDIKTKYLKLYKDNLEYFIKNIDIAYIQKANNAIKEMNKVKDSVKAKAEIVKENFKKANAERKALSDELNLLTQKFTKLSFSGIENEEKLDKKIDEMISSLDVSLFNLSKAELLPNTINSQLISAAEKASLKDKFEESIPGLNAATLQYFRSIRNDSNVKKLINEEKFYAELLIEPLKLAGEYINAIEIKPLVTKKDALEQEISDLDPADPDYDAKKAKLDQEIKKLEDQIAPLQTKVEELTTKTEELEQEVNDFLDSLNDDDKESRRLSDEVVEESRENFKDKLSDLEDYLSRYGTYVNLLKSSVALENNLNDARIVALNKAIELRYQVAKTQILRNVKENIIKDSKELGVELNKNSDLIVAKTKIQMRELLLKEKIINANTTEEEIEKLIHSVNIDNIDKVGNKLVITLRELASGHQRVKYYSQKFNDIFMKFNVKADANAEVIANIDNFLNVVGYKKVLNPRMIREEGDIVDPISGKTLKGYSIYTDGYQNLIDDLLTKVPQSAQWLEGEYLDKTVDPETGLFKYEIKKGKHLGFSKDHRIGLWAVLKATDPNFKGISIDFLKFVAAHEYGHHMTLNGAKNLGDKAEGNKSIFVSALTPGATPGISNYYNREALSLYLDARTHLKLNTRTYLNGKFVLKEDGEYPVFMFPKVVVKDGKETIEYVEEKEEDIWGAKLSDPSIDNAIKNSARRFIQDFEGMKKALEERKKELNLKGKNKDKISIFDLWLPNAMDTYSGTLNPTVEGIAKYLIFDKTENKYKFLPGSLSMLEGVLKDGMGNPIKFDTVNGEILPVIADYEYKDSRNDKVLIIKKVHVYNEDGTPIISAPLNVNLFSKELEKEGYGPKSAEYIKARLDEVVENIKSLVVKKFTVNGWDNSATNLSLDSSLNIDYPEIYTELQVNPDEYKSAKRWYKEYVGGRSFANGSSTPEYQKNPLQYYVNGLPVGPDLRSRINHDNFFANVSPSTIEFLKKRLSFSSLGTALYITTFLGGNNGLRFATASGIETWIDEKTRYLPNINLNEAYESNLLEEDLSKYLDELGIRKSISSLHKFASKFVGNDINKSLWLINNAEGKAVGNNNDSGEVLMDYASANHIKLNSTLLSNDVDKSLFDSFYYKDAEKLYGSDIIFKDIHKWYDFVSLDLSKVTIDKDNKKVNWNLDYVQSKFNLNRFIRNLKQAMHKPNALTDKRKEEINNLIKADNMQDFANELMTRFSNSKLNLFTKSFRLNEIEVNENLAWIFDKDLGYGKFKTHNFTIFNPNKIKHEVGVSNLIEATKKYASENNVLSGNLTIFDYLVFNQAITVQTDQMIAALLNGKSSLLPLITTFVNGVFKKAVPSSDALSYFDGKNERKFNEFFTDYTYNFAEVINRDNLQITYSPSNSEFGNMPSYLSNINEATTGLEYVVDAESTKKWKDLVIKFNDNKEPFSSLKGAINLYTISLNNEKRNISRNLGTRFINTPLSHEDDFTDTQTFNNSYFGKFQTINNGWFKDRWYREILDFTLYDEYGKPVVDPSIRIKDLEGNVVKTRPTAYWQYYIQSQGVGLRSLSGIWRDKDKDAVAFYGYIPSHQATKANYLAFKNTKTGKIVTIPINKNNSNNMFYYLEQKLDNEIKSKKEKGVRHYLKDEKYTWHDSKGNETKGVGFISYASDYAILSKYANAIMLPGNEYEMYFAKDKSGTFGAEIYLGKTESVSENGKTFSQAPTSVRSENGKIILKVQDQFNIY</sequence>
<dbReference type="RefSeq" id="WP_013054437.1">
    <property type="nucleotide sequence ID" value="NC_014014.1"/>
</dbReference>
<dbReference type="OrthoDB" id="403891at2"/>
<dbReference type="STRING" id="512564.MCRO_0340"/>
<organism evidence="2 3">
    <name type="scientific">Mycoplasma crocodyli (strain ATCC 51981 / MP145)</name>
    <dbReference type="NCBI Taxonomy" id="512564"/>
    <lineage>
        <taxon>Bacteria</taxon>
        <taxon>Bacillati</taxon>
        <taxon>Mycoplasmatota</taxon>
        <taxon>Mollicutes</taxon>
        <taxon>Mycoplasmataceae</taxon>
        <taxon>Mycoplasma</taxon>
    </lineage>
</organism>
<dbReference type="KEGG" id="mcd:MCRO_0340"/>
<dbReference type="eggNOG" id="ENOG5033R76">
    <property type="taxonomic scope" value="Bacteria"/>
</dbReference>
<protein>
    <recommendedName>
        <fullName evidence="4">PDxFFG protein</fullName>
    </recommendedName>
</protein>
<accession>D5E5D7</accession>
<dbReference type="HOGENOM" id="CLU_000339_0_0_14"/>
<feature type="coiled-coil region" evidence="1">
    <location>
        <begin position="400"/>
        <end position="448"/>
    </location>
</feature>
<reference evidence="3" key="1">
    <citation type="submission" date="2010-03" db="EMBL/GenBank/DDBJ databases">
        <title>The complete genome of Mycoplasma crocodyli MP145.</title>
        <authorList>
            <person name="Glass J.I."/>
            <person name="Durkin A.S."/>
            <person name="Hostetler J."/>
            <person name="Jackson J."/>
            <person name="Johnson J."/>
            <person name="May M.A."/>
            <person name="Paralanov V."/>
            <person name="Radune D."/>
            <person name="Szczypinski B."/>
            <person name="Brown D.R."/>
        </authorList>
    </citation>
    <scope>NUCLEOTIDE SEQUENCE [LARGE SCALE GENOMIC DNA]</scope>
    <source>
        <strain evidence="3">ATCC 51981 / MP145</strain>
    </source>
</reference>
<evidence type="ECO:0008006" key="4">
    <source>
        <dbReference type="Google" id="ProtNLM"/>
    </source>
</evidence>
<evidence type="ECO:0000256" key="1">
    <source>
        <dbReference type="SAM" id="Coils"/>
    </source>
</evidence>
<keyword evidence="1" id="KW-0175">Coiled coil</keyword>
<feature type="coiled-coil region" evidence="1">
    <location>
        <begin position="299"/>
        <end position="349"/>
    </location>
</feature>
<feature type="coiled-coil region" evidence="1">
    <location>
        <begin position="590"/>
        <end position="631"/>
    </location>
</feature>
<proteinExistence type="predicted"/>
<gene>
    <name evidence="2" type="ordered locus">MCRO_0340</name>
</gene>
<evidence type="ECO:0000313" key="2">
    <source>
        <dbReference type="EMBL" id="ADE19661.1"/>
    </source>
</evidence>